<dbReference type="SMART" id="SM01168">
    <property type="entry name" value="DUF1907"/>
    <property type="match status" value="1"/>
</dbReference>
<name>A0A318Z1Q4_9EURO</name>
<dbReference type="Proteomes" id="UP000248349">
    <property type="component" value="Unassembled WGS sequence"/>
</dbReference>
<organism evidence="9 10">
    <name type="scientific">Aspergillus saccharolyticus JOP 1030-1</name>
    <dbReference type="NCBI Taxonomy" id="1450539"/>
    <lineage>
        <taxon>Eukaryota</taxon>
        <taxon>Fungi</taxon>
        <taxon>Dikarya</taxon>
        <taxon>Ascomycota</taxon>
        <taxon>Pezizomycotina</taxon>
        <taxon>Eurotiomycetes</taxon>
        <taxon>Eurotiomycetidae</taxon>
        <taxon>Eurotiales</taxon>
        <taxon>Aspergillaceae</taxon>
        <taxon>Aspergillus</taxon>
        <taxon>Aspergillus subgen. Circumdati</taxon>
    </lineage>
</organism>
<dbReference type="OrthoDB" id="5119241at2759"/>
<dbReference type="EMBL" id="KZ821275">
    <property type="protein sequence ID" value="PYH40849.1"/>
    <property type="molecule type" value="Genomic_DNA"/>
</dbReference>
<evidence type="ECO:0000256" key="4">
    <source>
        <dbReference type="ARBA" id="ARBA00022801"/>
    </source>
</evidence>
<keyword evidence="6" id="KW-0539">Nucleus</keyword>
<evidence type="ECO:0000256" key="3">
    <source>
        <dbReference type="ARBA" id="ARBA00022723"/>
    </source>
</evidence>
<feature type="region of interest" description="Disordered" evidence="7">
    <location>
        <begin position="119"/>
        <end position="140"/>
    </location>
</feature>
<evidence type="ECO:0000256" key="2">
    <source>
        <dbReference type="ARBA" id="ARBA00011245"/>
    </source>
</evidence>
<dbReference type="PANTHER" id="PTHR13204:SF1">
    <property type="entry name" value="ESTER HYDROLASE C11ORF54"/>
    <property type="match status" value="1"/>
</dbReference>
<comment type="subcellular location">
    <subcellularLocation>
        <location evidence="1">Nucleus</location>
    </subcellularLocation>
</comment>
<evidence type="ECO:0000256" key="6">
    <source>
        <dbReference type="ARBA" id="ARBA00023242"/>
    </source>
</evidence>
<keyword evidence="3" id="KW-0479">Metal-binding</keyword>
<keyword evidence="10" id="KW-1185">Reference proteome</keyword>
<dbReference type="SUPFAM" id="SSF117856">
    <property type="entry name" value="AF0104/ALDC/Ptd012-like"/>
    <property type="match status" value="1"/>
</dbReference>
<dbReference type="AlphaFoldDB" id="A0A318Z1Q4"/>
<dbReference type="InterPro" id="IPR015021">
    <property type="entry name" value="C11orf54_DUF1907"/>
</dbReference>
<sequence length="334" mass="36560">MQKIPLNPPPLEELAGVIERALQTNFDFGHAEVVQCPDLRQPPFQLAAAGLSGSPRISDVGGQHHLFPTPRLDKRYSLLSIAQQMEMSPTGGFLIGAGAAPFYELGQNAELAPNLAWRAKTLPSPPGDKTPPPTFTDPSSLIITNGTRIIEIDSSRDDIEPQPRTTISATTNCALMVNLYGCEGQPGPVIKVTARTRTGCQNLTTCIRRGIEEEYGDGRPVSLGGVFLLKAGSARFHIMPDFPTELPFRDRAQLEQEWLTYHAFEAPVVCLTVLHSADPAGLGLRMEHTHCFETEGSRKGGHYHYDLQEGGSVEYEAYLNVVPVVYRIDGSRDQ</sequence>
<dbReference type="GeneID" id="37072188"/>
<dbReference type="CDD" id="cd17298">
    <property type="entry name" value="DUF1907"/>
    <property type="match status" value="1"/>
</dbReference>
<feature type="domain" description="DUF1907" evidence="8">
    <location>
        <begin position="17"/>
        <end position="328"/>
    </location>
</feature>
<dbReference type="PANTHER" id="PTHR13204">
    <property type="entry name" value="PTD012 PROTEIN"/>
    <property type="match status" value="1"/>
</dbReference>
<dbReference type="GO" id="GO:0016788">
    <property type="term" value="F:hydrolase activity, acting on ester bonds"/>
    <property type="evidence" value="ECO:0007669"/>
    <property type="project" value="TreeGrafter"/>
</dbReference>
<evidence type="ECO:0000313" key="10">
    <source>
        <dbReference type="Proteomes" id="UP000248349"/>
    </source>
</evidence>
<evidence type="ECO:0000259" key="8">
    <source>
        <dbReference type="SMART" id="SM01168"/>
    </source>
</evidence>
<feature type="compositionally biased region" description="Pro residues" evidence="7">
    <location>
        <begin position="123"/>
        <end position="135"/>
    </location>
</feature>
<reference evidence="9 10" key="1">
    <citation type="submission" date="2016-12" db="EMBL/GenBank/DDBJ databases">
        <title>The genomes of Aspergillus section Nigri reveals drivers in fungal speciation.</title>
        <authorList>
            <consortium name="DOE Joint Genome Institute"/>
            <person name="Vesth T.C."/>
            <person name="Nybo J."/>
            <person name="Theobald S."/>
            <person name="Brandl J."/>
            <person name="Frisvad J.C."/>
            <person name="Nielsen K.F."/>
            <person name="Lyhne E.K."/>
            <person name="Kogle M.E."/>
            <person name="Kuo A."/>
            <person name="Riley R."/>
            <person name="Clum A."/>
            <person name="Nolan M."/>
            <person name="Lipzen A."/>
            <person name="Salamov A."/>
            <person name="Henrissat B."/>
            <person name="Wiebenga A."/>
            <person name="De Vries R.P."/>
            <person name="Grigoriev I.V."/>
            <person name="Mortensen U.H."/>
            <person name="Andersen M.R."/>
            <person name="Baker S.E."/>
        </authorList>
    </citation>
    <scope>NUCLEOTIDE SEQUENCE [LARGE SCALE GENOMIC DNA]</scope>
    <source>
        <strain evidence="9 10">JOP 1030-1</strain>
    </source>
</reference>
<evidence type="ECO:0000256" key="7">
    <source>
        <dbReference type="SAM" id="MobiDB-lite"/>
    </source>
</evidence>
<keyword evidence="5" id="KW-0862">Zinc</keyword>
<evidence type="ECO:0000256" key="5">
    <source>
        <dbReference type="ARBA" id="ARBA00022833"/>
    </source>
</evidence>
<dbReference type="GO" id="GO:0005634">
    <property type="term" value="C:nucleus"/>
    <property type="evidence" value="ECO:0007669"/>
    <property type="project" value="UniProtKB-SubCell"/>
</dbReference>
<evidence type="ECO:0000313" key="9">
    <source>
        <dbReference type="EMBL" id="PYH40849.1"/>
    </source>
</evidence>
<comment type="subunit">
    <text evidence="2">Monomer.</text>
</comment>
<keyword evidence="4" id="KW-0378">Hydrolase</keyword>
<protein>
    <submittedName>
        <fullName evidence="9">DUF1907-domain-containing protein</fullName>
    </submittedName>
</protein>
<dbReference type="GO" id="GO:0008270">
    <property type="term" value="F:zinc ion binding"/>
    <property type="evidence" value="ECO:0007669"/>
    <property type="project" value="TreeGrafter"/>
</dbReference>
<dbReference type="Pfam" id="PF08925">
    <property type="entry name" value="DUF1907"/>
    <property type="match status" value="1"/>
</dbReference>
<proteinExistence type="predicted"/>
<gene>
    <name evidence="9" type="ORF">BP01DRAFT_192144</name>
</gene>
<dbReference type="RefSeq" id="XP_025426831.1">
    <property type="nucleotide sequence ID" value="XM_025570960.1"/>
</dbReference>
<accession>A0A318Z1Q4</accession>
<evidence type="ECO:0000256" key="1">
    <source>
        <dbReference type="ARBA" id="ARBA00004123"/>
    </source>
</evidence>